<dbReference type="Pfam" id="PF04408">
    <property type="entry name" value="WHD_HA2"/>
    <property type="match status" value="1"/>
</dbReference>
<dbReference type="InterPro" id="IPR011709">
    <property type="entry name" value="DEAD-box_helicase_OB_fold"/>
</dbReference>
<dbReference type="PROSITE" id="PS51192">
    <property type="entry name" value="HELICASE_ATP_BIND_1"/>
    <property type="match status" value="1"/>
</dbReference>
<dbReference type="PROSITE" id="PS00690">
    <property type="entry name" value="DEAH_ATP_HELICASE"/>
    <property type="match status" value="1"/>
</dbReference>
<dbReference type="GO" id="GO:0003724">
    <property type="term" value="F:RNA helicase activity"/>
    <property type="evidence" value="ECO:0007669"/>
    <property type="project" value="UniProtKB-EC"/>
</dbReference>
<dbReference type="FunFam" id="3.40.50.300:FF:002693">
    <property type="entry name" value="Predicted protein"/>
    <property type="match status" value="1"/>
</dbReference>
<dbReference type="PROSITE" id="PS51194">
    <property type="entry name" value="HELICASE_CTER"/>
    <property type="match status" value="1"/>
</dbReference>
<dbReference type="InterPro" id="IPR001650">
    <property type="entry name" value="Helicase_C-like"/>
</dbReference>
<organism evidence="11 12">
    <name type="scientific">Cylindrobasidium torrendii FP15055 ss-10</name>
    <dbReference type="NCBI Taxonomy" id="1314674"/>
    <lineage>
        <taxon>Eukaryota</taxon>
        <taxon>Fungi</taxon>
        <taxon>Dikarya</taxon>
        <taxon>Basidiomycota</taxon>
        <taxon>Agaricomycotina</taxon>
        <taxon>Agaricomycetes</taxon>
        <taxon>Agaricomycetidae</taxon>
        <taxon>Agaricales</taxon>
        <taxon>Marasmiineae</taxon>
        <taxon>Physalacriaceae</taxon>
        <taxon>Cylindrobasidium</taxon>
    </lineage>
</organism>
<dbReference type="GO" id="GO:0003723">
    <property type="term" value="F:RNA binding"/>
    <property type="evidence" value="ECO:0007669"/>
    <property type="project" value="TreeGrafter"/>
</dbReference>
<keyword evidence="5" id="KW-0347">Helicase</keyword>
<dbReference type="SMART" id="SM00490">
    <property type="entry name" value="HELICc"/>
    <property type="match status" value="1"/>
</dbReference>
<name>A0A0D7BDC4_9AGAR</name>
<dbReference type="PANTHER" id="PTHR18934">
    <property type="entry name" value="ATP-DEPENDENT RNA HELICASE"/>
    <property type="match status" value="1"/>
</dbReference>
<keyword evidence="3" id="KW-0547">Nucleotide-binding</keyword>
<feature type="compositionally biased region" description="Low complexity" evidence="8">
    <location>
        <begin position="254"/>
        <end position="269"/>
    </location>
</feature>
<sequence length="1227" mass="134865">MGPAPFQGYNANARRSTAGSRKKGKIKRQPLQQEQADANALVHVPKSDEQRAEEAKERLKEQLIAESESKWNSKKKKRLDKYIDKKLKKEERVQILHKLSQTQAELPDSLHLQSSSTLGTGFAHSHKERLEQAEDKQTRKSLDGRGGKRKRNDNYDISLAEDEEEDEDEDLNASGSMDIGPGPPNPPPNVATSSSNTSYSQEASTSTTTAIVGSALARNADGSAIAPKVRPRKQRAKQGAFRSWASSSKPTPGAESDSSFDSSDSAYDSSENEADGDWPEWTGIVDEDRKDVEMDGDGESEEDSSEEESGEEQDTKPKRSLGFKAWATQQLHASKGLNATDSVPPPSLDPTLPKPPPTKKRKTEDGPVRGPLGHDITLPDAERLGKARHVTINRLPEVEGTRLLLPIVAEEQPIMEAILLNSVVIICGETGSGKTTQVPQFLYEAGFGSADSDNPGMIGVTQPRRVAAMSMASRVAHELSLSSSKVSYQIRYDATVSPSTSIKFMTDGVLLRELATDFLLSKYSVIIIDEAHERSMNTDILIGVLSRVLNLREQMWKEGKNGVKPLRLVIMSATLRVSDFAENKTLFPTPPPVINVAARQFPVTVHFSRRTSKDYVTESTKKATKIHTRLPPGGILIFLTGQNEIQGVCRKLEARWGKAALDDRRKQKGALETRIASLAEEALDVRTISTAHADVEVEDLDLGVTQDEDLAADVDTADVQEDPEALDSDDDEDDALAAELGVEFDDNDAPMHIVPLYSLLASDKQMKVFEEPPAGSRLVVVATNVAETSLTIPGIRYIVDCGRAKQRSYDIASGIQSFQVNWISKASASQRAGRAGRTGPGHCYRLYSSALFEHYFPRSSEPEILQMPVEGVVLQMKAMHIDAVVNFPFPTSPERSTLFKAESLLANLGALKDGKVTDLGRAMSLFPLSPRFARMLVTGQQKECLPYVIAIVAALSVGDPFIHESVLPTLGEDEDEDKEVEEDEEAANLKNLRNERVKAKEALRLKRKAYFKSQQTHSALGNGTSDMFRLLSVVGAYEYAGGGIRFCAQHFVRPKAMEEIHKLRSQLANIVETNFPSASRGFEPKLRPPSEIQTKILRQLLAAGFIDQVAIRKDRIEKDALGRKYTTTRDVPYRAVGIPEDVFIHPSSVISGSSPPEYIVFSEVVRTSKVWLKGITVVNPAWLASLGKGTLCTFSKPTKNNLGNMMVIPRFGSEGWELPPIKAETVV</sequence>
<dbReference type="GO" id="GO:0005730">
    <property type="term" value="C:nucleolus"/>
    <property type="evidence" value="ECO:0007669"/>
    <property type="project" value="TreeGrafter"/>
</dbReference>
<dbReference type="EMBL" id="KN880523">
    <property type="protein sequence ID" value="KIY67566.1"/>
    <property type="molecule type" value="Genomic_DNA"/>
</dbReference>
<feature type="compositionally biased region" description="Acidic residues" evidence="8">
    <location>
        <begin position="159"/>
        <end position="171"/>
    </location>
</feature>
<dbReference type="GO" id="GO:1990904">
    <property type="term" value="C:ribonucleoprotein complex"/>
    <property type="evidence" value="ECO:0007669"/>
    <property type="project" value="UniProtKB-ARBA"/>
</dbReference>
<feature type="domain" description="Helicase ATP-binding" evidence="9">
    <location>
        <begin position="415"/>
        <end position="593"/>
    </location>
</feature>
<dbReference type="GO" id="GO:0000462">
    <property type="term" value="P:maturation of SSU-rRNA from tricistronic rRNA transcript (SSU-rRNA, 5.8S rRNA, LSU-rRNA)"/>
    <property type="evidence" value="ECO:0007669"/>
    <property type="project" value="TreeGrafter"/>
</dbReference>
<dbReference type="Pfam" id="PF07717">
    <property type="entry name" value="OB_NTP_bind"/>
    <property type="match status" value="1"/>
</dbReference>
<dbReference type="Pfam" id="PF21010">
    <property type="entry name" value="HA2_C"/>
    <property type="match status" value="1"/>
</dbReference>
<dbReference type="Gene3D" id="1.20.120.1080">
    <property type="match status" value="1"/>
</dbReference>
<feature type="compositionally biased region" description="Basic and acidic residues" evidence="8">
    <location>
        <begin position="45"/>
        <end position="71"/>
    </location>
</feature>
<comment type="similarity">
    <text evidence="1">Belongs to the DEAD box helicase family. DEAH subfamily.</text>
</comment>
<dbReference type="CDD" id="cd18791">
    <property type="entry name" value="SF2_C_RHA"/>
    <property type="match status" value="1"/>
</dbReference>
<feature type="compositionally biased region" description="Basic and acidic residues" evidence="8">
    <location>
        <begin position="128"/>
        <end position="146"/>
    </location>
</feature>
<dbReference type="InterPro" id="IPR048333">
    <property type="entry name" value="HA2_WH"/>
</dbReference>
<dbReference type="Pfam" id="PF00270">
    <property type="entry name" value="DEAD"/>
    <property type="match status" value="1"/>
</dbReference>
<keyword evidence="4 11" id="KW-0378">Hydrolase</keyword>
<evidence type="ECO:0000313" key="11">
    <source>
        <dbReference type="EMBL" id="KIY67566.1"/>
    </source>
</evidence>
<gene>
    <name evidence="11" type="ORF">CYLTODRAFT_422445</name>
</gene>
<dbReference type="PANTHER" id="PTHR18934:SF99">
    <property type="entry name" value="ATP-DEPENDENT RNA HELICASE DHX37-RELATED"/>
    <property type="match status" value="1"/>
</dbReference>
<feature type="region of interest" description="Disordered" evidence="8">
    <location>
        <begin position="337"/>
        <end position="378"/>
    </location>
</feature>
<dbReference type="Proteomes" id="UP000054007">
    <property type="component" value="Unassembled WGS sequence"/>
</dbReference>
<feature type="region of interest" description="Disordered" evidence="8">
    <location>
        <begin position="101"/>
        <end position="318"/>
    </location>
</feature>
<feature type="compositionally biased region" description="Acidic residues" evidence="8">
    <location>
        <begin position="294"/>
        <end position="312"/>
    </location>
</feature>
<dbReference type="Pfam" id="PF00271">
    <property type="entry name" value="Helicase_C"/>
    <property type="match status" value="1"/>
</dbReference>
<dbReference type="Gene3D" id="3.40.50.300">
    <property type="entry name" value="P-loop containing nucleotide triphosphate hydrolases"/>
    <property type="match status" value="3"/>
</dbReference>
<evidence type="ECO:0000256" key="2">
    <source>
        <dbReference type="ARBA" id="ARBA00012552"/>
    </source>
</evidence>
<dbReference type="SUPFAM" id="SSF52540">
    <property type="entry name" value="P-loop containing nucleoside triphosphate hydrolases"/>
    <property type="match status" value="1"/>
</dbReference>
<evidence type="ECO:0000256" key="1">
    <source>
        <dbReference type="ARBA" id="ARBA00008792"/>
    </source>
</evidence>
<evidence type="ECO:0000259" key="10">
    <source>
        <dbReference type="PROSITE" id="PS51194"/>
    </source>
</evidence>
<proteinExistence type="inferred from homology"/>
<evidence type="ECO:0000313" key="12">
    <source>
        <dbReference type="Proteomes" id="UP000054007"/>
    </source>
</evidence>
<accession>A0A0D7BDC4</accession>
<protein>
    <recommendedName>
        <fullName evidence="2">RNA helicase</fullName>
        <ecNumber evidence="2">3.6.4.13</ecNumber>
    </recommendedName>
</protein>
<dbReference type="InterPro" id="IPR014001">
    <property type="entry name" value="Helicase_ATP-bd"/>
</dbReference>
<keyword evidence="12" id="KW-1185">Reference proteome</keyword>
<feature type="compositionally biased region" description="Polar residues" evidence="8">
    <location>
        <begin position="190"/>
        <end position="211"/>
    </location>
</feature>
<feature type="domain" description="Helicase C-terminal" evidence="10">
    <location>
        <begin position="706"/>
        <end position="880"/>
    </location>
</feature>
<dbReference type="EC" id="3.6.4.13" evidence="2"/>
<evidence type="ECO:0000256" key="8">
    <source>
        <dbReference type="SAM" id="MobiDB-lite"/>
    </source>
</evidence>
<dbReference type="GO" id="GO:0005524">
    <property type="term" value="F:ATP binding"/>
    <property type="evidence" value="ECO:0007669"/>
    <property type="project" value="UniProtKB-KW"/>
</dbReference>
<feature type="region of interest" description="Disordered" evidence="8">
    <location>
        <begin position="1"/>
        <end position="78"/>
    </location>
</feature>
<keyword evidence="7" id="KW-0175">Coiled coil</keyword>
<evidence type="ECO:0000256" key="7">
    <source>
        <dbReference type="SAM" id="Coils"/>
    </source>
</evidence>
<dbReference type="CDD" id="cd17982">
    <property type="entry name" value="DEXHc_DHX37"/>
    <property type="match status" value="1"/>
</dbReference>
<dbReference type="InterPro" id="IPR002464">
    <property type="entry name" value="DNA/RNA_helicase_DEAH_CS"/>
</dbReference>
<evidence type="ECO:0000256" key="5">
    <source>
        <dbReference type="ARBA" id="ARBA00022806"/>
    </source>
</evidence>
<evidence type="ECO:0000259" key="9">
    <source>
        <dbReference type="PROSITE" id="PS51192"/>
    </source>
</evidence>
<evidence type="ECO:0000256" key="3">
    <source>
        <dbReference type="ARBA" id="ARBA00022741"/>
    </source>
</evidence>
<evidence type="ECO:0000256" key="6">
    <source>
        <dbReference type="ARBA" id="ARBA00022840"/>
    </source>
</evidence>
<feature type="compositionally biased region" description="Pro residues" evidence="8">
    <location>
        <begin position="343"/>
        <end position="356"/>
    </location>
</feature>
<dbReference type="SMART" id="SM00487">
    <property type="entry name" value="DEXDc"/>
    <property type="match status" value="1"/>
</dbReference>
<reference evidence="11 12" key="1">
    <citation type="journal article" date="2015" name="Fungal Genet. Biol.">
        <title>Evolution of novel wood decay mechanisms in Agaricales revealed by the genome sequences of Fistulina hepatica and Cylindrobasidium torrendii.</title>
        <authorList>
            <person name="Floudas D."/>
            <person name="Held B.W."/>
            <person name="Riley R."/>
            <person name="Nagy L.G."/>
            <person name="Koehler G."/>
            <person name="Ransdell A.S."/>
            <person name="Younus H."/>
            <person name="Chow J."/>
            <person name="Chiniquy J."/>
            <person name="Lipzen A."/>
            <person name="Tritt A."/>
            <person name="Sun H."/>
            <person name="Haridas S."/>
            <person name="LaButti K."/>
            <person name="Ohm R.A."/>
            <person name="Kues U."/>
            <person name="Blanchette R.A."/>
            <person name="Grigoriev I.V."/>
            <person name="Minto R.E."/>
            <person name="Hibbett D.S."/>
        </authorList>
    </citation>
    <scope>NUCLEOTIDE SEQUENCE [LARGE SCALE GENOMIC DNA]</scope>
    <source>
        <strain evidence="11 12">FP15055 ss-10</strain>
    </source>
</reference>
<dbReference type="SMART" id="SM00847">
    <property type="entry name" value="HA2"/>
    <property type="match status" value="1"/>
</dbReference>
<feature type="compositionally biased region" description="Polar residues" evidence="8">
    <location>
        <begin position="9"/>
        <end position="19"/>
    </location>
</feature>
<dbReference type="InterPro" id="IPR011545">
    <property type="entry name" value="DEAD/DEAH_box_helicase_dom"/>
</dbReference>
<feature type="coiled-coil region" evidence="7">
    <location>
        <begin position="982"/>
        <end position="1009"/>
    </location>
</feature>
<feature type="region of interest" description="Disordered" evidence="8">
    <location>
        <begin position="711"/>
        <end position="731"/>
    </location>
</feature>
<evidence type="ECO:0000256" key="4">
    <source>
        <dbReference type="ARBA" id="ARBA00022801"/>
    </source>
</evidence>
<keyword evidence="6" id="KW-0067">ATP-binding</keyword>
<feature type="non-terminal residue" evidence="11">
    <location>
        <position position="1"/>
    </location>
</feature>
<dbReference type="InterPro" id="IPR007502">
    <property type="entry name" value="Helicase-assoc_dom"/>
</dbReference>
<dbReference type="InterPro" id="IPR027417">
    <property type="entry name" value="P-loop_NTPase"/>
</dbReference>
<dbReference type="STRING" id="1314674.A0A0D7BDC4"/>
<dbReference type="GO" id="GO:0016787">
    <property type="term" value="F:hydrolase activity"/>
    <property type="evidence" value="ECO:0007669"/>
    <property type="project" value="UniProtKB-KW"/>
</dbReference>
<dbReference type="OrthoDB" id="10253254at2759"/>
<dbReference type="AlphaFoldDB" id="A0A0D7BDC4"/>